<feature type="chain" id="PRO_5044882876" evidence="3">
    <location>
        <begin position="21"/>
        <end position="90"/>
    </location>
</feature>
<evidence type="ECO:0000256" key="3">
    <source>
        <dbReference type="SAM" id="SignalP"/>
    </source>
</evidence>
<evidence type="ECO:0000313" key="4">
    <source>
        <dbReference type="EMBL" id="KAL3861488.1"/>
    </source>
</evidence>
<gene>
    <name evidence="4" type="ORF">ACJMK2_007521</name>
</gene>
<keyword evidence="5" id="KW-1185">Reference proteome</keyword>
<keyword evidence="1 2" id="KW-1015">Disulfide bond</keyword>
<protein>
    <submittedName>
        <fullName evidence="4">Uncharacterized protein</fullName>
    </submittedName>
</protein>
<dbReference type="EMBL" id="JBJQND010000011">
    <property type="protein sequence ID" value="KAL3861488.1"/>
    <property type="molecule type" value="Genomic_DNA"/>
</dbReference>
<dbReference type="AlphaFoldDB" id="A0ABD3VL99"/>
<name>A0ABD3VL99_SINWO</name>
<dbReference type="Gene3D" id="4.10.400.10">
    <property type="entry name" value="Low-density Lipoprotein Receptor"/>
    <property type="match status" value="1"/>
</dbReference>
<dbReference type="SUPFAM" id="SSF57424">
    <property type="entry name" value="LDL receptor-like module"/>
    <property type="match status" value="1"/>
</dbReference>
<dbReference type="PROSITE" id="PS01209">
    <property type="entry name" value="LDLRA_1"/>
    <property type="match status" value="1"/>
</dbReference>
<dbReference type="Proteomes" id="UP001634394">
    <property type="component" value="Unassembled WGS sequence"/>
</dbReference>
<dbReference type="Pfam" id="PF00057">
    <property type="entry name" value="Ldl_recept_a"/>
    <property type="match status" value="1"/>
</dbReference>
<accession>A0ABD3VL99</accession>
<dbReference type="CDD" id="cd00112">
    <property type="entry name" value="LDLa"/>
    <property type="match status" value="1"/>
</dbReference>
<evidence type="ECO:0000256" key="1">
    <source>
        <dbReference type="ARBA" id="ARBA00023157"/>
    </source>
</evidence>
<comment type="caution">
    <text evidence="4">The sequence shown here is derived from an EMBL/GenBank/DDBJ whole genome shotgun (WGS) entry which is preliminary data.</text>
</comment>
<feature type="signal peptide" evidence="3">
    <location>
        <begin position="1"/>
        <end position="20"/>
    </location>
</feature>
<proteinExistence type="predicted"/>
<dbReference type="InterPro" id="IPR002172">
    <property type="entry name" value="LDrepeatLR_classA_rpt"/>
</dbReference>
<dbReference type="InterPro" id="IPR023415">
    <property type="entry name" value="LDLR_class-A_CS"/>
</dbReference>
<comment type="caution">
    <text evidence="2">Lacks conserved residue(s) required for the propagation of feature annotation.</text>
</comment>
<evidence type="ECO:0000256" key="2">
    <source>
        <dbReference type="PROSITE-ProRule" id="PRU00124"/>
    </source>
</evidence>
<evidence type="ECO:0000313" key="5">
    <source>
        <dbReference type="Proteomes" id="UP001634394"/>
    </source>
</evidence>
<keyword evidence="3" id="KW-0732">Signal</keyword>
<organism evidence="4 5">
    <name type="scientific">Sinanodonta woodiana</name>
    <name type="common">Chinese pond mussel</name>
    <name type="synonym">Anodonta woodiana</name>
    <dbReference type="NCBI Taxonomy" id="1069815"/>
    <lineage>
        <taxon>Eukaryota</taxon>
        <taxon>Metazoa</taxon>
        <taxon>Spiralia</taxon>
        <taxon>Lophotrochozoa</taxon>
        <taxon>Mollusca</taxon>
        <taxon>Bivalvia</taxon>
        <taxon>Autobranchia</taxon>
        <taxon>Heteroconchia</taxon>
        <taxon>Palaeoheterodonta</taxon>
        <taxon>Unionida</taxon>
        <taxon>Unionoidea</taxon>
        <taxon>Unionidae</taxon>
        <taxon>Unioninae</taxon>
        <taxon>Sinanodonta</taxon>
    </lineage>
</organism>
<feature type="disulfide bond" evidence="2">
    <location>
        <begin position="49"/>
        <end position="64"/>
    </location>
</feature>
<reference evidence="4 5" key="1">
    <citation type="submission" date="2024-11" db="EMBL/GenBank/DDBJ databases">
        <title>Chromosome-level genome assembly of the freshwater bivalve Anodonta woodiana.</title>
        <authorList>
            <person name="Chen X."/>
        </authorList>
    </citation>
    <scope>NUCLEOTIDE SEQUENCE [LARGE SCALE GENOMIC DNA]</scope>
    <source>
        <strain evidence="4">MN2024</strain>
        <tissue evidence="4">Gills</tissue>
    </source>
</reference>
<dbReference type="PROSITE" id="PS50068">
    <property type="entry name" value="LDLRA_2"/>
    <property type="match status" value="1"/>
</dbReference>
<sequence>MKKSPSVILMMLLIFNITDTNLKTNNVDVDPTNFECHSGDDCLSFRYLCDGIRDCKDGSDENGCGEDRSYHDAEVRITILNGDSRHIETE</sequence>
<dbReference type="SMART" id="SM00192">
    <property type="entry name" value="LDLa"/>
    <property type="match status" value="1"/>
</dbReference>
<dbReference type="InterPro" id="IPR036055">
    <property type="entry name" value="LDL_receptor-like_sf"/>
</dbReference>